<proteinExistence type="predicted"/>
<gene>
    <name evidence="2" type="ORF">TVY486_0304060</name>
</gene>
<sequence>MRFNCALLFFCFCCCPSVPFLPLTSDKLATWYRAAKAPRYTGKRLSKRGNKSVAQQVRDKGEQLTSTKEKCVCVCVRVWCEGGGSEKNKLEVCGNIALDKELPPPLVAARN</sequence>
<feature type="signal peptide" evidence="1">
    <location>
        <begin position="1"/>
        <end position="19"/>
    </location>
</feature>
<dbReference type="AlphaFoldDB" id="G0TTE9"/>
<protein>
    <recommendedName>
        <fullName evidence="3">Secreted protein</fullName>
    </recommendedName>
</protein>
<evidence type="ECO:0000256" key="1">
    <source>
        <dbReference type="SAM" id="SignalP"/>
    </source>
</evidence>
<feature type="chain" id="PRO_5003409716" description="Secreted protein" evidence="1">
    <location>
        <begin position="20"/>
        <end position="111"/>
    </location>
</feature>
<keyword evidence="1" id="KW-0732">Signal</keyword>
<accession>G0TTE9</accession>
<organism evidence="2">
    <name type="scientific">Trypanosoma vivax (strain Y486)</name>
    <dbReference type="NCBI Taxonomy" id="1055687"/>
    <lineage>
        <taxon>Eukaryota</taxon>
        <taxon>Discoba</taxon>
        <taxon>Euglenozoa</taxon>
        <taxon>Kinetoplastea</taxon>
        <taxon>Metakinetoplastina</taxon>
        <taxon>Trypanosomatida</taxon>
        <taxon>Trypanosomatidae</taxon>
        <taxon>Trypanosoma</taxon>
        <taxon>Duttonella</taxon>
    </lineage>
</organism>
<name>G0TTE9_TRYVY</name>
<dbReference type="EMBL" id="HE573019">
    <property type="protein sequence ID" value="CCC47230.1"/>
    <property type="molecule type" value="Genomic_DNA"/>
</dbReference>
<evidence type="ECO:0008006" key="3">
    <source>
        <dbReference type="Google" id="ProtNLM"/>
    </source>
</evidence>
<dbReference type="VEuPathDB" id="TriTrypDB:TvY486_0304060"/>
<evidence type="ECO:0000313" key="2">
    <source>
        <dbReference type="EMBL" id="CCC47230.1"/>
    </source>
</evidence>
<reference evidence="2" key="1">
    <citation type="journal article" date="2012" name="Proc. Natl. Acad. Sci. U.S.A.">
        <title>Antigenic diversity is generated by distinct evolutionary mechanisms in African trypanosome species.</title>
        <authorList>
            <person name="Jackson A.P."/>
            <person name="Berry A."/>
            <person name="Aslett M."/>
            <person name="Allison H.C."/>
            <person name="Burton P."/>
            <person name="Vavrova-Anderson J."/>
            <person name="Brown R."/>
            <person name="Browne H."/>
            <person name="Corton N."/>
            <person name="Hauser H."/>
            <person name="Gamble J."/>
            <person name="Gilderthorp R."/>
            <person name="Marcello L."/>
            <person name="McQuillan J."/>
            <person name="Otto T.D."/>
            <person name="Quail M.A."/>
            <person name="Sanders M.J."/>
            <person name="van Tonder A."/>
            <person name="Ginger M.L."/>
            <person name="Field M.C."/>
            <person name="Barry J.D."/>
            <person name="Hertz-Fowler C."/>
            <person name="Berriman M."/>
        </authorList>
    </citation>
    <scope>NUCLEOTIDE SEQUENCE</scope>
    <source>
        <strain evidence="2">Y486</strain>
    </source>
</reference>